<dbReference type="EMBL" id="CAUOFW020000726">
    <property type="protein sequence ID" value="CAK9135978.1"/>
    <property type="molecule type" value="Genomic_DNA"/>
</dbReference>
<dbReference type="AlphaFoldDB" id="A0ABC8QTB2"/>
<protein>
    <submittedName>
        <fullName evidence="2">Uncharacterized protein</fullName>
    </submittedName>
</protein>
<dbReference type="Proteomes" id="UP001642360">
    <property type="component" value="Unassembled WGS sequence"/>
</dbReference>
<reference evidence="2 3" key="1">
    <citation type="submission" date="2024-02" db="EMBL/GenBank/DDBJ databases">
        <authorList>
            <person name="Vignale AGUSTIN F."/>
            <person name="Sosa J E."/>
            <person name="Modenutti C."/>
        </authorList>
    </citation>
    <scope>NUCLEOTIDE SEQUENCE [LARGE SCALE GENOMIC DNA]</scope>
</reference>
<evidence type="ECO:0000313" key="3">
    <source>
        <dbReference type="Proteomes" id="UP001642360"/>
    </source>
</evidence>
<accession>A0ABC8QTB2</accession>
<name>A0ABC8QTB2_9AQUA</name>
<gene>
    <name evidence="2" type="ORF">ILEXP_LOCUS2938</name>
</gene>
<evidence type="ECO:0000256" key="1">
    <source>
        <dbReference type="SAM" id="MobiDB-lite"/>
    </source>
</evidence>
<feature type="region of interest" description="Disordered" evidence="1">
    <location>
        <begin position="129"/>
        <end position="162"/>
    </location>
</feature>
<evidence type="ECO:0000313" key="2">
    <source>
        <dbReference type="EMBL" id="CAK9135978.1"/>
    </source>
</evidence>
<proteinExistence type="predicted"/>
<feature type="compositionally biased region" description="Polar residues" evidence="1">
    <location>
        <begin position="133"/>
        <end position="149"/>
    </location>
</feature>
<organism evidence="2 3">
    <name type="scientific">Ilex paraguariensis</name>
    <name type="common">yerba mate</name>
    <dbReference type="NCBI Taxonomy" id="185542"/>
    <lineage>
        <taxon>Eukaryota</taxon>
        <taxon>Viridiplantae</taxon>
        <taxon>Streptophyta</taxon>
        <taxon>Embryophyta</taxon>
        <taxon>Tracheophyta</taxon>
        <taxon>Spermatophyta</taxon>
        <taxon>Magnoliopsida</taxon>
        <taxon>eudicotyledons</taxon>
        <taxon>Gunneridae</taxon>
        <taxon>Pentapetalae</taxon>
        <taxon>asterids</taxon>
        <taxon>campanulids</taxon>
        <taxon>Aquifoliales</taxon>
        <taxon>Aquifoliaceae</taxon>
        <taxon>Ilex</taxon>
    </lineage>
</organism>
<comment type="caution">
    <text evidence="2">The sequence shown here is derived from an EMBL/GenBank/DDBJ whole genome shotgun (WGS) entry which is preliminary data.</text>
</comment>
<sequence>MLGDAKVHDLGETLSGNITGEVRGRDSAQEIVSQHDRVDNEVSHGWYCKKNPSVEEPSNASAWNQPLGSFGEMLGDAKVHDLGETLSGNITGEVRGRDSAQEIVSQHDRVDNEGETGLGGGDALGTDIDGEGATSSHLGEVSGHSSYVSGCSGGDQHLGSLG</sequence>
<keyword evidence="3" id="KW-1185">Reference proteome</keyword>